<protein>
    <submittedName>
        <fullName evidence="2">Uncharacterized protein</fullName>
    </submittedName>
</protein>
<evidence type="ECO:0000313" key="3">
    <source>
        <dbReference type="Proteomes" id="UP001162030"/>
    </source>
</evidence>
<dbReference type="Proteomes" id="UP001162030">
    <property type="component" value="Chromosome"/>
</dbReference>
<feature type="signal peptide" evidence="1">
    <location>
        <begin position="1"/>
        <end position="21"/>
    </location>
</feature>
<name>A0ABM9HY75_9GAMM</name>
<dbReference type="EMBL" id="OX458333">
    <property type="protein sequence ID" value="CAI8764543.1"/>
    <property type="molecule type" value="Genomic_DNA"/>
</dbReference>
<gene>
    <name evidence="2" type="ORF">MSZNOR_0908</name>
</gene>
<evidence type="ECO:0000313" key="2">
    <source>
        <dbReference type="EMBL" id="CAI8764543.1"/>
    </source>
</evidence>
<proteinExistence type="predicted"/>
<reference evidence="2 3" key="1">
    <citation type="submission" date="2023-03" db="EMBL/GenBank/DDBJ databases">
        <authorList>
            <person name="Pearce D."/>
        </authorList>
    </citation>
    <scope>NUCLEOTIDE SEQUENCE [LARGE SCALE GENOMIC DNA]</scope>
    <source>
        <strain evidence="2">Msz</strain>
    </source>
</reference>
<organism evidence="2 3">
    <name type="scientific">Methylocaldum szegediense</name>
    <dbReference type="NCBI Taxonomy" id="73780"/>
    <lineage>
        <taxon>Bacteria</taxon>
        <taxon>Pseudomonadati</taxon>
        <taxon>Pseudomonadota</taxon>
        <taxon>Gammaproteobacteria</taxon>
        <taxon>Methylococcales</taxon>
        <taxon>Methylococcaceae</taxon>
        <taxon>Methylocaldum</taxon>
    </lineage>
</organism>
<sequence>MKSYAMAVLLSSVITAGPVMAESEFRALDKVSGVTAMSEGRLASVEGGVIKHGSGTCSGVGNVCLNLAIPTITAVNLGLFSKNANQFIVQKTTQVIR</sequence>
<dbReference type="RefSeq" id="WP_026612011.1">
    <property type="nucleotide sequence ID" value="NZ_OX458333.1"/>
</dbReference>
<keyword evidence="1" id="KW-0732">Signal</keyword>
<feature type="chain" id="PRO_5047237652" evidence="1">
    <location>
        <begin position="22"/>
        <end position="97"/>
    </location>
</feature>
<accession>A0ABM9HY75</accession>
<keyword evidence="3" id="KW-1185">Reference proteome</keyword>
<evidence type="ECO:0000256" key="1">
    <source>
        <dbReference type="SAM" id="SignalP"/>
    </source>
</evidence>